<dbReference type="InterPro" id="IPR006016">
    <property type="entry name" value="UspA"/>
</dbReference>
<dbReference type="InterPro" id="IPR006015">
    <property type="entry name" value="Universal_stress_UspA"/>
</dbReference>
<keyword evidence="5" id="KW-1185">Reference proteome</keyword>
<gene>
    <name evidence="4" type="ORF">J2T07_002269</name>
</gene>
<keyword evidence="2" id="KW-0963">Cytoplasm</keyword>
<comment type="subcellular location">
    <subcellularLocation>
        <location evidence="2">Cytoplasm</location>
    </subcellularLocation>
</comment>
<evidence type="ECO:0000313" key="5">
    <source>
        <dbReference type="Proteomes" id="UP001237737"/>
    </source>
</evidence>
<organism evidence="4 5">
    <name type="scientific">Luteibacter jiangsuensis</name>
    <dbReference type="NCBI Taxonomy" id="637577"/>
    <lineage>
        <taxon>Bacteria</taxon>
        <taxon>Pseudomonadati</taxon>
        <taxon>Pseudomonadota</taxon>
        <taxon>Gammaproteobacteria</taxon>
        <taxon>Lysobacterales</taxon>
        <taxon>Rhodanobacteraceae</taxon>
        <taxon>Luteibacter</taxon>
    </lineage>
</organism>
<dbReference type="PIRSF" id="PIRSF006276">
    <property type="entry name" value="UspA"/>
    <property type="match status" value="1"/>
</dbReference>
<dbReference type="SUPFAM" id="SSF52402">
    <property type="entry name" value="Adenine nucleotide alpha hydrolases-like"/>
    <property type="match status" value="1"/>
</dbReference>
<dbReference type="Proteomes" id="UP001237737">
    <property type="component" value="Unassembled WGS sequence"/>
</dbReference>
<evidence type="ECO:0000256" key="2">
    <source>
        <dbReference type="PIRNR" id="PIRNR006276"/>
    </source>
</evidence>
<feature type="domain" description="UspA" evidence="3">
    <location>
        <begin position="1"/>
        <end position="145"/>
    </location>
</feature>
<evidence type="ECO:0000259" key="3">
    <source>
        <dbReference type="Pfam" id="PF00582"/>
    </source>
</evidence>
<dbReference type="InterPro" id="IPR014729">
    <property type="entry name" value="Rossmann-like_a/b/a_fold"/>
</dbReference>
<evidence type="ECO:0000313" key="4">
    <source>
        <dbReference type="EMBL" id="MDQ0010079.1"/>
    </source>
</evidence>
<protein>
    <recommendedName>
        <fullName evidence="2">Universal stress protein</fullName>
    </recommendedName>
</protein>
<sequence>MFKHLLIATDGSAVAALATRMAVDLAKTCGATLTAVHVIEPFRATTYGEMMLPTSEAVYLDNARTLAARYLLEVEQVAKEAGIPCTTVCEIGEPVHHVIEGVAKERGCDLIVVGSHGRRGLQRLLLGSETQKILLTTHLPVLVCHASHAAG</sequence>
<name>A0ABT9SYM9_9GAMM</name>
<dbReference type="Pfam" id="PF00582">
    <property type="entry name" value="Usp"/>
    <property type="match status" value="1"/>
</dbReference>
<dbReference type="PANTHER" id="PTHR46268">
    <property type="entry name" value="STRESS RESPONSE PROTEIN NHAX"/>
    <property type="match status" value="1"/>
</dbReference>
<dbReference type="RefSeq" id="WP_306850036.1">
    <property type="nucleotide sequence ID" value="NZ_JAUSSK010000003.1"/>
</dbReference>
<reference evidence="4 5" key="1">
    <citation type="submission" date="2023-07" db="EMBL/GenBank/DDBJ databases">
        <title>Sorghum-associated microbial communities from plants grown in Nebraska, USA.</title>
        <authorList>
            <person name="Schachtman D."/>
        </authorList>
    </citation>
    <scope>NUCLEOTIDE SEQUENCE [LARGE SCALE GENOMIC DNA]</scope>
    <source>
        <strain evidence="4 5">CC60</strain>
    </source>
</reference>
<comment type="caution">
    <text evidence="4">The sequence shown here is derived from an EMBL/GenBank/DDBJ whole genome shotgun (WGS) entry which is preliminary data.</text>
</comment>
<dbReference type="PANTHER" id="PTHR46268:SF15">
    <property type="entry name" value="UNIVERSAL STRESS PROTEIN HP_0031"/>
    <property type="match status" value="1"/>
</dbReference>
<accession>A0ABT9SYM9</accession>
<evidence type="ECO:0000256" key="1">
    <source>
        <dbReference type="ARBA" id="ARBA00008791"/>
    </source>
</evidence>
<dbReference type="EMBL" id="JAUSSK010000003">
    <property type="protein sequence ID" value="MDQ0010079.1"/>
    <property type="molecule type" value="Genomic_DNA"/>
</dbReference>
<proteinExistence type="inferred from homology"/>
<dbReference type="PRINTS" id="PR01438">
    <property type="entry name" value="UNVRSLSTRESS"/>
</dbReference>
<dbReference type="CDD" id="cd00293">
    <property type="entry name" value="USP-like"/>
    <property type="match status" value="1"/>
</dbReference>
<comment type="similarity">
    <text evidence="1 2">Belongs to the universal stress protein A family.</text>
</comment>
<dbReference type="Gene3D" id="3.40.50.620">
    <property type="entry name" value="HUPs"/>
    <property type="match status" value="1"/>
</dbReference>